<dbReference type="PANTHER" id="PTHR13318:SF190">
    <property type="entry name" value="PARTNER OF PAIRED, ISOFORM B"/>
    <property type="match status" value="1"/>
</dbReference>
<organism evidence="3 4">
    <name type="scientific">Auxenochlorella protothecoides</name>
    <name type="common">Green microalga</name>
    <name type="synonym">Chlorella protothecoides</name>
    <dbReference type="NCBI Taxonomy" id="3075"/>
    <lineage>
        <taxon>Eukaryota</taxon>
        <taxon>Viridiplantae</taxon>
        <taxon>Chlorophyta</taxon>
        <taxon>core chlorophytes</taxon>
        <taxon>Trebouxiophyceae</taxon>
        <taxon>Chlorellales</taxon>
        <taxon>Chlorellaceae</taxon>
        <taxon>Auxenochlorella</taxon>
    </lineage>
</organism>
<comment type="subcellular location">
    <subcellularLocation>
        <location evidence="1">Cytoplasm</location>
        <location evidence="1">Cytoskeleton</location>
        <location evidence="1">Cilium axoneme</location>
    </subcellularLocation>
</comment>
<dbReference type="SMART" id="SM00367">
    <property type="entry name" value="LRR_CC"/>
    <property type="match status" value="4"/>
</dbReference>
<evidence type="ECO:0000256" key="1">
    <source>
        <dbReference type="ARBA" id="ARBA00004430"/>
    </source>
</evidence>
<accession>A0A3M7L0C3</accession>
<dbReference type="GO" id="GO:0005930">
    <property type="term" value="C:axoneme"/>
    <property type="evidence" value="ECO:0007669"/>
    <property type="project" value="UniProtKB-SubCell"/>
</dbReference>
<evidence type="ECO:0000313" key="3">
    <source>
        <dbReference type="EMBL" id="RMZ56161.1"/>
    </source>
</evidence>
<evidence type="ECO:0000313" key="4">
    <source>
        <dbReference type="Proteomes" id="UP000279271"/>
    </source>
</evidence>
<dbReference type="Proteomes" id="UP000279271">
    <property type="component" value="Unassembled WGS sequence"/>
</dbReference>
<dbReference type="Gene3D" id="3.80.10.10">
    <property type="entry name" value="Ribonuclease Inhibitor"/>
    <property type="match status" value="2"/>
</dbReference>
<evidence type="ECO:0008006" key="5">
    <source>
        <dbReference type="Google" id="ProtNLM"/>
    </source>
</evidence>
<comment type="caution">
    <text evidence="3">The sequence shown here is derived from an EMBL/GenBank/DDBJ whole genome shotgun (WGS) entry which is preliminary data.</text>
</comment>
<dbReference type="InterPro" id="IPR001611">
    <property type="entry name" value="Leu-rich_rpt"/>
</dbReference>
<protein>
    <recommendedName>
        <fullName evidence="5">F-box/LRR-repeat protein 14</fullName>
    </recommendedName>
</protein>
<name>A0A3M7L0C3_AUXPR</name>
<reference evidence="4" key="1">
    <citation type="journal article" date="2018" name="Algal Res.">
        <title>Characterization of plant carbon substrate utilization by Auxenochlorella protothecoides.</title>
        <authorList>
            <person name="Vogler B.W."/>
            <person name="Starkenburg S.R."/>
            <person name="Sudasinghe N."/>
            <person name="Schambach J.Y."/>
            <person name="Rollin J.A."/>
            <person name="Pattathil S."/>
            <person name="Barry A.N."/>
        </authorList>
    </citation>
    <scope>NUCLEOTIDE SEQUENCE [LARGE SCALE GENOMIC DNA]</scope>
    <source>
        <strain evidence="4">UTEX 25</strain>
    </source>
</reference>
<feature type="region of interest" description="Disordered" evidence="2">
    <location>
        <begin position="1"/>
        <end position="46"/>
    </location>
</feature>
<dbReference type="SUPFAM" id="SSF52047">
    <property type="entry name" value="RNI-like"/>
    <property type="match status" value="1"/>
</dbReference>
<dbReference type="GO" id="GO:0019005">
    <property type="term" value="C:SCF ubiquitin ligase complex"/>
    <property type="evidence" value="ECO:0007669"/>
    <property type="project" value="TreeGrafter"/>
</dbReference>
<dbReference type="InterPro" id="IPR006553">
    <property type="entry name" value="Leu-rich_rpt_Cys-con_subtyp"/>
</dbReference>
<dbReference type="EMBL" id="QOKY01000154">
    <property type="protein sequence ID" value="RMZ56161.1"/>
    <property type="molecule type" value="Genomic_DNA"/>
</dbReference>
<feature type="compositionally biased region" description="Low complexity" evidence="2">
    <location>
        <begin position="35"/>
        <end position="46"/>
    </location>
</feature>
<proteinExistence type="predicted"/>
<dbReference type="GO" id="GO:0031146">
    <property type="term" value="P:SCF-dependent proteasomal ubiquitin-dependent protein catabolic process"/>
    <property type="evidence" value="ECO:0007669"/>
    <property type="project" value="TreeGrafter"/>
</dbReference>
<evidence type="ECO:0000256" key="2">
    <source>
        <dbReference type="SAM" id="MobiDB-lite"/>
    </source>
</evidence>
<dbReference type="PANTHER" id="PTHR13318">
    <property type="entry name" value="PARTNER OF PAIRED, ISOFORM B-RELATED"/>
    <property type="match status" value="1"/>
</dbReference>
<dbReference type="Pfam" id="PF13516">
    <property type="entry name" value="LRR_6"/>
    <property type="match status" value="1"/>
</dbReference>
<gene>
    <name evidence="3" type="ORF">APUTEX25_004585</name>
</gene>
<dbReference type="AlphaFoldDB" id="A0A3M7L0C3"/>
<dbReference type="InterPro" id="IPR032675">
    <property type="entry name" value="LRR_dom_sf"/>
</dbReference>
<sequence length="333" mass="35474">MGSGWSCTHGKGADPPNGVLSPRNSPFGKLKRSLSSRTSATARATLPPRDRTLLDLALGRLCECIADLPAHRLDQLPPDLAQALLDRLVECGALDEGVAIRLGRLSHHRLALDSYPGPVTDEWLVPLVNPGMEIIKLGRSAVTNHGMMQLGLLPRLKVLHLQYCQGLTDASLSVLQGLPALEELNLAGLEHLTCRALEWLRACPRLAWLSLELCAGVRCLDPLRALPALRHLDLGWCGRVGDAELGALAGLRRLACLRLGRTRVTDAGLAALPSLPDLRVLGLPRTAVTGAGLAGLLPRLPALRELSLARCPGVRDDAARALAAAAPPSATWT</sequence>